<accession>T0YDQ3</accession>
<name>T0YDQ3_9ZZZZ</name>
<reference evidence="2" key="1">
    <citation type="submission" date="2013-08" db="EMBL/GenBank/DDBJ databases">
        <authorList>
            <person name="Mendez C."/>
            <person name="Richter M."/>
            <person name="Ferrer M."/>
            <person name="Sanchez J."/>
        </authorList>
    </citation>
    <scope>NUCLEOTIDE SEQUENCE</scope>
</reference>
<dbReference type="Gene3D" id="2.40.30.10">
    <property type="entry name" value="Translation factors"/>
    <property type="match status" value="1"/>
</dbReference>
<feature type="compositionally biased region" description="Basic residues" evidence="1">
    <location>
        <begin position="137"/>
        <end position="148"/>
    </location>
</feature>
<comment type="caution">
    <text evidence="2">The sequence shown here is derived from an EMBL/GenBank/DDBJ whole genome shotgun (WGS) entry which is preliminary data.</text>
</comment>
<keyword evidence="2" id="KW-0808">Transferase</keyword>
<dbReference type="AlphaFoldDB" id="T0YDQ3"/>
<dbReference type="GO" id="GO:0016779">
    <property type="term" value="F:nucleotidyltransferase activity"/>
    <property type="evidence" value="ECO:0007669"/>
    <property type="project" value="UniProtKB-KW"/>
</dbReference>
<dbReference type="EMBL" id="AUZX01014032">
    <property type="protein sequence ID" value="EQD33471.1"/>
    <property type="molecule type" value="Genomic_DNA"/>
</dbReference>
<sequence length="148" mass="15787">MQDVYRQGERRFVVGRIESGRLAVGDTVAIGAAGHRATITAIAGWPTPPAQSAGAGQSVALELAPEVVVARGDLLYHPSAAPLRARRLATRIFWLRQEPLRLGESFQLRLATAESRSASAPSNGWCGSMISPPRPAPKCHRRGSPTSP</sequence>
<gene>
    <name evidence="2" type="ORF">B1A_19019</name>
</gene>
<keyword evidence="2" id="KW-0548">Nucleotidyltransferase</keyword>
<dbReference type="SUPFAM" id="SSF50447">
    <property type="entry name" value="Translation proteins"/>
    <property type="match status" value="1"/>
</dbReference>
<reference evidence="2" key="2">
    <citation type="journal article" date="2014" name="ISME J.">
        <title>Microbial stratification in low pH oxic and suboxic macroscopic growths along an acid mine drainage.</title>
        <authorList>
            <person name="Mendez-Garcia C."/>
            <person name="Mesa V."/>
            <person name="Sprenger R.R."/>
            <person name="Richter M."/>
            <person name="Diez M.S."/>
            <person name="Solano J."/>
            <person name="Bargiela R."/>
            <person name="Golyshina O.V."/>
            <person name="Manteca A."/>
            <person name="Ramos J.L."/>
            <person name="Gallego J.R."/>
            <person name="Llorente I."/>
            <person name="Martins Dos Santos V.A."/>
            <person name="Jensen O.N."/>
            <person name="Pelaez A.I."/>
            <person name="Sanchez J."/>
            <person name="Ferrer M."/>
        </authorList>
    </citation>
    <scope>NUCLEOTIDE SEQUENCE</scope>
</reference>
<protein>
    <submittedName>
        <fullName evidence="2">Sulfate adenylyltransferase, large subunit</fullName>
    </submittedName>
</protein>
<evidence type="ECO:0000256" key="1">
    <source>
        <dbReference type="SAM" id="MobiDB-lite"/>
    </source>
</evidence>
<organism evidence="2">
    <name type="scientific">mine drainage metagenome</name>
    <dbReference type="NCBI Taxonomy" id="410659"/>
    <lineage>
        <taxon>unclassified sequences</taxon>
        <taxon>metagenomes</taxon>
        <taxon>ecological metagenomes</taxon>
    </lineage>
</organism>
<dbReference type="InterPro" id="IPR009000">
    <property type="entry name" value="Transl_B-barrel_sf"/>
</dbReference>
<proteinExistence type="predicted"/>
<evidence type="ECO:0000313" key="2">
    <source>
        <dbReference type="EMBL" id="EQD33471.1"/>
    </source>
</evidence>
<feature type="region of interest" description="Disordered" evidence="1">
    <location>
        <begin position="118"/>
        <end position="148"/>
    </location>
</feature>